<comment type="caution">
    <text evidence="1">The sequence shown here is derived from an EMBL/GenBank/DDBJ whole genome shotgun (WGS) entry which is preliminary data.</text>
</comment>
<evidence type="ECO:0000313" key="1">
    <source>
        <dbReference type="EMBL" id="CAJ0939412.1"/>
    </source>
</evidence>
<keyword evidence="2" id="KW-1185">Reference proteome</keyword>
<sequence length="186" mass="20926">MSRSHNSKRQKFTDRHIGTPNAVAHWAALEGSLIAAIAVCTPLCKPTAHKSVAAEIHDQAYLNCQSRNVIYLLICPCPRIYVCQTNQEVWQRIQQHISNIGKAKGNLEKGHLNFKISTYHNTLVNIPTLDTLIYSSLIGIWCIPLSLFDCLDSANTSSLLLTPTWKPIHSVVISINYQQKFQDNIF</sequence>
<name>A0ABN9LDK1_9NEOB</name>
<organism evidence="1 2">
    <name type="scientific">Ranitomeya imitator</name>
    <name type="common">mimic poison frog</name>
    <dbReference type="NCBI Taxonomy" id="111125"/>
    <lineage>
        <taxon>Eukaryota</taxon>
        <taxon>Metazoa</taxon>
        <taxon>Chordata</taxon>
        <taxon>Craniata</taxon>
        <taxon>Vertebrata</taxon>
        <taxon>Euteleostomi</taxon>
        <taxon>Amphibia</taxon>
        <taxon>Batrachia</taxon>
        <taxon>Anura</taxon>
        <taxon>Neobatrachia</taxon>
        <taxon>Hyloidea</taxon>
        <taxon>Dendrobatidae</taxon>
        <taxon>Dendrobatinae</taxon>
        <taxon>Ranitomeya</taxon>
    </lineage>
</organism>
<dbReference type="EMBL" id="CAUEEQ010015543">
    <property type="protein sequence ID" value="CAJ0939412.1"/>
    <property type="molecule type" value="Genomic_DNA"/>
</dbReference>
<gene>
    <name evidence="1" type="ORF">RIMI_LOCUS8008513</name>
</gene>
<evidence type="ECO:0008006" key="3">
    <source>
        <dbReference type="Google" id="ProtNLM"/>
    </source>
</evidence>
<reference evidence="1" key="1">
    <citation type="submission" date="2023-07" db="EMBL/GenBank/DDBJ databases">
        <authorList>
            <person name="Stuckert A."/>
        </authorList>
    </citation>
    <scope>NUCLEOTIDE SEQUENCE</scope>
</reference>
<evidence type="ECO:0000313" key="2">
    <source>
        <dbReference type="Proteomes" id="UP001176940"/>
    </source>
</evidence>
<dbReference type="Proteomes" id="UP001176940">
    <property type="component" value="Unassembled WGS sequence"/>
</dbReference>
<accession>A0ABN9LDK1</accession>
<proteinExistence type="predicted"/>
<protein>
    <recommendedName>
        <fullName evidence="3">GIY-YIG domain-containing protein</fullName>
    </recommendedName>
</protein>